<keyword evidence="3" id="KW-1185">Reference proteome</keyword>
<proteinExistence type="predicted"/>
<dbReference type="AlphaFoldDB" id="A0A7J5UNH6"/>
<organism evidence="2 3">
    <name type="scientific">Georgenia thermotolerans</name>
    <dbReference type="NCBI Taxonomy" id="527326"/>
    <lineage>
        <taxon>Bacteria</taxon>
        <taxon>Bacillati</taxon>
        <taxon>Actinomycetota</taxon>
        <taxon>Actinomycetes</taxon>
        <taxon>Micrococcales</taxon>
        <taxon>Bogoriellaceae</taxon>
        <taxon>Georgenia</taxon>
    </lineage>
</organism>
<reference evidence="2 3" key="1">
    <citation type="submission" date="2019-10" db="EMBL/GenBank/DDBJ databases">
        <title>Georgenia wutianyii sp. nov. and Georgenia yuyongxinii sp. nov. isolated from plateau pika (Ochotona curzoniae) in the Qinghai-Tibet plateau of China.</title>
        <authorList>
            <person name="Tian Z."/>
        </authorList>
    </citation>
    <scope>NUCLEOTIDE SEQUENCE [LARGE SCALE GENOMIC DNA]</scope>
    <source>
        <strain evidence="2 3">DSM 21501</strain>
    </source>
</reference>
<accession>A0A7J5UNH6</accession>
<feature type="compositionally biased region" description="Basic and acidic residues" evidence="1">
    <location>
        <begin position="8"/>
        <end position="34"/>
    </location>
</feature>
<feature type="region of interest" description="Disordered" evidence="1">
    <location>
        <begin position="1"/>
        <end position="42"/>
    </location>
</feature>
<dbReference type="RefSeq" id="WP_155524122.1">
    <property type="nucleotide sequence ID" value="NZ_VUKF01000023.1"/>
</dbReference>
<protein>
    <submittedName>
        <fullName evidence="2">Uncharacterized protein</fullName>
    </submittedName>
</protein>
<sequence>MCYGSYREYYRAEQERRRRQEETTTPKAEPEKETVAPVEAEVPTEFVAEELEPTLR</sequence>
<evidence type="ECO:0000313" key="3">
    <source>
        <dbReference type="Proteomes" id="UP000451860"/>
    </source>
</evidence>
<name>A0A7J5UNH6_9MICO</name>
<evidence type="ECO:0000256" key="1">
    <source>
        <dbReference type="SAM" id="MobiDB-lite"/>
    </source>
</evidence>
<dbReference type="EMBL" id="WHJE01000055">
    <property type="protein sequence ID" value="KAE8763791.1"/>
    <property type="molecule type" value="Genomic_DNA"/>
</dbReference>
<comment type="caution">
    <text evidence="2">The sequence shown here is derived from an EMBL/GenBank/DDBJ whole genome shotgun (WGS) entry which is preliminary data.</text>
</comment>
<evidence type="ECO:0000313" key="2">
    <source>
        <dbReference type="EMBL" id="KAE8763791.1"/>
    </source>
</evidence>
<gene>
    <name evidence="2" type="ORF">GB883_12265</name>
</gene>
<dbReference type="Proteomes" id="UP000451860">
    <property type="component" value="Unassembled WGS sequence"/>
</dbReference>